<evidence type="ECO:0000256" key="1">
    <source>
        <dbReference type="SAM" id="MobiDB-lite"/>
    </source>
</evidence>
<feature type="region of interest" description="Disordered" evidence="1">
    <location>
        <begin position="38"/>
        <end position="75"/>
    </location>
</feature>
<dbReference type="EMBL" id="CH408030">
    <property type="protein sequence ID" value="EAQ91674.1"/>
    <property type="molecule type" value="Genomic_DNA"/>
</dbReference>
<feature type="compositionally biased region" description="Pro residues" evidence="1">
    <location>
        <begin position="48"/>
        <end position="62"/>
    </location>
</feature>
<proteinExistence type="predicted"/>
<dbReference type="HOGENOM" id="CLU_1488836_0_0_1"/>
<dbReference type="Proteomes" id="UP000001056">
    <property type="component" value="Unassembled WGS sequence"/>
</dbReference>
<feature type="region of interest" description="Disordered" evidence="1">
    <location>
        <begin position="121"/>
        <end position="181"/>
    </location>
</feature>
<dbReference type="InParanoid" id="Q2H845"/>
<dbReference type="OMA" id="ERGRWHS"/>
<dbReference type="AlphaFoldDB" id="Q2H845"/>
<evidence type="ECO:0000313" key="4">
    <source>
        <dbReference type="Proteomes" id="UP000001056"/>
    </source>
</evidence>
<accession>Q2H845</accession>
<feature type="compositionally biased region" description="Low complexity" evidence="1">
    <location>
        <begin position="63"/>
        <end position="75"/>
    </location>
</feature>
<keyword evidence="2" id="KW-0472">Membrane</keyword>
<organism evidence="3 4">
    <name type="scientific">Chaetomium globosum (strain ATCC 6205 / CBS 148.51 / DSM 1962 / NBRC 6347 / NRRL 1970)</name>
    <name type="common">Soil fungus</name>
    <dbReference type="NCBI Taxonomy" id="306901"/>
    <lineage>
        <taxon>Eukaryota</taxon>
        <taxon>Fungi</taxon>
        <taxon>Dikarya</taxon>
        <taxon>Ascomycota</taxon>
        <taxon>Pezizomycotina</taxon>
        <taxon>Sordariomycetes</taxon>
        <taxon>Sordariomycetidae</taxon>
        <taxon>Sordariales</taxon>
        <taxon>Chaetomiaceae</taxon>
        <taxon>Chaetomium</taxon>
    </lineage>
</organism>
<feature type="compositionally biased region" description="Acidic residues" evidence="1">
    <location>
        <begin position="123"/>
        <end position="132"/>
    </location>
</feature>
<feature type="compositionally biased region" description="Pro residues" evidence="1">
    <location>
        <begin position="151"/>
        <end position="161"/>
    </location>
</feature>
<keyword evidence="2" id="KW-0812">Transmembrane</keyword>
<feature type="transmembrane region" description="Helical" evidence="2">
    <location>
        <begin position="81"/>
        <end position="104"/>
    </location>
</feature>
<reference evidence="4" key="1">
    <citation type="journal article" date="2015" name="Genome Announc.">
        <title>Draft genome sequence of the cellulolytic fungus Chaetomium globosum.</title>
        <authorList>
            <person name="Cuomo C.A."/>
            <person name="Untereiner W.A."/>
            <person name="Ma L.-J."/>
            <person name="Grabherr M."/>
            <person name="Birren B.W."/>
        </authorList>
    </citation>
    <scope>NUCLEOTIDE SEQUENCE [LARGE SCALE GENOMIC DNA]</scope>
    <source>
        <strain evidence="4">ATCC 6205 / CBS 148.51 / DSM 1962 / NBRC 6347 / NRRL 1970</strain>
    </source>
</reference>
<dbReference type="eggNOG" id="ENOG502TA64">
    <property type="taxonomic scope" value="Eukaryota"/>
</dbReference>
<protein>
    <submittedName>
        <fullName evidence="3">Uncharacterized protein</fullName>
    </submittedName>
</protein>
<keyword evidence="2" id="KW-1133">Transmembrane helix</keyword>
<evidence type="ECO:0000256" key="2">
    <source>
        <dbReference type="SAM" id="Phobius"/>
    </source>
</evidence>
<dbReference type="GeneID" id="4389454"/>
<name>Q2H845_CHAGB</name>
<sequence length="181" mass="20122">MEVTTPTPPTPHLQARTRIITQTITRPFTTITALVTLGGDSPELTTNNPPPSPTPPPPPPAPTNQQLAPAAPPSALTPSQLGAVLGSVLGLATLILLICCILSLQRRKRRLERQQNDRYYYYDDGDEDEDEEMRERGRWHSRSGRGSWTTVPPPVRFPPTPRYTTYSQTRERQIGGVGRYP</sequence>
<keyword evidence="4" id="KW-1185">Reference proteome</keyword>
<evidence type="ECO:0000313" key="3">
    <source>
        <dbReference type="EMBL" id="EAQ91674.1"/>
    </source>
</evidence>
<dbReference type="VEuPathDB" id="FungiDB:CHGG_03609"/>
<dbReference type="RefSeq" id="XP_001230125.1">
    <property type="nucleotide sequence ID" value="XM_001230124.1"/>
</dbReference>
<gene>
    <name evidence="3" type="ORF">CHGG_03609</name>
</gene>